<organism evidence="1">
    <name type="scientific">freshwater metagenome</name>
    <dbReference type="NCBI Taxonomy" id="449393"/>
    <lineage>
        <taxon>unclassified sequences</taxon>
        <taxon>metagenomes</taxon>
        <taxon>ecological metagenomes</taxon>
    </lineage>
</organism>
<proteinExistence type="predicted"/>
<dbReference type="EMBL" id="CAEZZM010000171">
    <property type="protein sequence ID" value="CAB4770955.1"/>
    <property type="molecule type" value="Genomic_DNA"/>
</dbReference>
<accession>A0A6J6VJ93</accession>
<sequence>MVVALVAVTNVAKAHGAGHVLQFAIAVGSAGKTVEWVVADV</sequence>
<reference evidence="1" key="1">
    <citation type="submission" date="2020-05" db="EMBL/GenBank/DDBJ databases">
        <authorList>
            <person name="Chiriac C."/>
            <person name="Salcher M."/>
            <person name="Ghai R."/>
            <person name="Kavagutti S V."/>
        </authorList>
    </citation>
    <scope>NUCLEOTIDE SEQUENCE</scope>
</reference>
<gene>
    <name evidence="1" type="ORF">UFOPK2872_01152</name>
</gene>
<name>A0A6J6VJ93_9ZZZZ</name>
<dbReference type="AlphaFoldDB" id="A0A6J6VJ93"/>
<protein>
    <submittedName>
        <fullName evidence="1">Unannotated protein</fullName>
    </submittedName>
</protein>
<evidence type="ECO:0000313" key="1">
    <source>
        <dbReference type="EMBL" id="CAB4770955.1"/>
    </source>
</evidence>